<proteinExistence type="predicted"/>
<protein>
    <submittedName>
        <fullName evidence="4">Uncharacterized protein</fullName>
    </submittedName>
</protein>
<accession>A0A7J6RQQ3</accession>
<keyword evidence="3" id="KW-0732">Signal</keyword>
<sequence>LSMNTIGVLLVITTAVTSQPDWSGVNLEPPRGLETTGPPRGHIDWSSVSLEPPVTPTTVGGELDWSSITLEPPASLSDLSTNQGNVEAEHLLRPTPDNKINSQCPAALLWILLVIAIVSLLGSIGQILLLRKLMATRFAVPEEVVDVEQGNSQPDWDSVNLEPPVEPAPTESPVDFSGIVLEPLPGQAPTGGRLDLSGMTLDPPVTPASSGSQIGWSGASLEAPATTGAGLD</sequence>
<dbReference type="Proteomes" id="UP000574390">
    <property type="component" value="Unassembled WGS sequence"/>
</dbReference>
<gene>
    <name evidence="4" type="ORF">FOZ62_005593</name>
</gene>
<keyword evidence="2" id="KW-1133">Transmembrane helix</keyword>
<dbReference type="AlphaFoldDB" id="A0A7J6RQQ3"/>
<feature type="chain" id="PRO_5029451628" evidence="3">
    <location>
        <begin position="19"/>
        <end position="232"/>
    </location>
</feature>
<name>A0A7J6RQQ3_PEROL</name>
<organism evidence="4 5">
    <name type="scientific">Perkinsus olseni</name>
    <name type="common">Perkinsus atlanticus</name>
    <dbReference type="NCBI Taxonomy" id="32597"/>
    <lineage>
        <taxon>Eukaryota</taxon>
        <taxon>Sar</taxon>
        <taxon>Alveolata</taxon>
        <taxon>Perkinsozoa</taxon>
        <taxon>Perkinsea</taxon>
        <taxon>Perkinsida</taxon>
        <taxon>Perkinsidae</taxon>
        <taxon>Perkinsus</taxon>
    </lineage>
</organism>
<reference evidence="4 5" key="1">
    <citation type="submission" date="2020-04" db="EMBL/GenBank/DDBJ databases">
        <title>Perkinsus olseni comparative genomics.</title>
        <authorList>
            <person name="Bogema D.R."/>
        </authorList>
    </citation>
    <scope>NUCLEOTIDE SEQUENCE [LARGE SCALE GENOMIC DNA]</scope>
    <source>
        <strain evidence="4">ATCC PRA-205</strain>
    </source>
</reference>
<feature type="region of interest" description="Disordered" evidence="1">
    <location>
        <begin position="149"/>
        <end position="171"/>
    </location>
</feature>
<evidence type="ECO:0000313" key="5">
    <source>
        <dbReference type="Proteomes" id="UP000574390"/>
    </source>
</evidence>
<dbReference type="EMBL" id="JABANM010020329">
    <property type="protein sequence ID" value="KAF4723014.1"/>
    <property type="molecule type" value="Genomic_DNA"/>
</dbReference>
<comment type="caution">
    <text evidence="4">The sequence shown here is derived from an EMBL/GenBank/DDBJ whole genome shotgun (WGS) entry which is preliminary data.</text>
</comment>
<feature type="non-terminal residue" evidence="4">
    <location>
        <position position="1"/>
    </location>
</feature>
<evidence type="ECO:0000256" key="3">
    <source>
        <dbReference type="SAM" id="SignalP"/>
    </source>
</evidence>
<feature type="signal peptide" evidence="3">
    <location>
        <begin position="1"/>
        <end position="18"/>
    </location>
</feature>
<feature type="region of interest" description="Disordered" evidence="1">
    <location>
        <begin position="187"/>
        <end position="232"/>
    </location>
</feature>
<keyword evidence="2" id="KW-0812">Transmembrane</keyword>
<evidence type="ECO:0000256" key="2">
    <source>
        <dbReference type="SAM" id="Phobius"/>
    </source>
</evidence>
<feature type="non-terminal residue" evidence="4">
    <location>
        <position position="232"/>
    </location>
</feature>
<feature type="transmembrane region" description="Helical" evidence="2">
    <location>
        <begin position="107"/>
        <end position="130"/>
    </location>
</feature>
<evidence type="ECO:0000256" key="1">
    <source>
        <dbReference type="SAM" id="MobiDB-lite"/>
    </source>
</evidence>
<evidence type="ECO:0000313" key="4">
    <source>
        <dbReference type="EMBL" id="KAF4723014.1"/>
    </source>
</evidence>
<keyword evidence="2" id="KW-0472">Membrane</keyword>